<evidence type="ECO:0000259" key="2">
    <source>
        <dbReference type="Pfam" id="PF00078"/>
    </source>
</evidence>
<feature type="domain" description="Reverse transcriptase" evidence="2">
    <location>
        <begin position="200"/>
        <end position="316"/>
    </location>
</feature>
<accession>A0ABY6LTL8</accession>
<dbReference type="CDD" id="cd01650">
    <property type="entry name" value="RT_nLTR_like"/>
    <property type="match status" value="1"/>
</dbReference>
<dbReference type="InterPro" id="IPR000477">
    <property type="entry name" value="RT_dom"/>
</dbReference>
<sequence length="431" mass="50000">MLLRLSGIEQNPGPKSTRQTTLDVGKERDLHELITAISNRIDDWGAKLESRFSGRRAGPEKYIEDRKKYLKLLKTKRGKFNKDKINKIKNARDPNLSGALYLFSEKKVILSVDIDMKDWFIFYKKLLNKGDNESFHKANLMISLADGKAAGPDNIPNELLKKLPIPILEKLRTVFNKIMITEKYPEIWTNSIIHPIFKNGDRNNPSNYRGIALCSNMSKLFTSILRNRLNNWIEKRQYIGEKQAEFRKNRSCLDHIFTLNTLIQLSLRKKRGKLYVFFVDLTKAFDTVSHEILWNKLQKMGISSRFISIIKNIMGQQNLSYIERSFPGHILRLETGRISLTATATKLTLKYYMIILEMDEYRLPKLFWNRLKEIVMCGSESSEEIAQDFTMENSVTSSRQDDVHITRGLKVTSAIFGLSFLFYPDLRQNAA</sequence>
<name>A0ABY6LTL8_9ARAC</name>
<evidence type="ECO:0000313" key="3">
    <source>
        <dbReference type="EMBL" id="UYV83492.1"/>
    </source>
</evidence>
<protein>
    <recommendedName>
        <fullName evidence="2">Reverse transcriptase domain-containing protein</fullName>
    </recommendedName>
</protein>
<dbReference type="EMBL" id="CP092885">
    <property type="protein sequence ID" value="UYV83492.1"/>
    <property type="molecule type" value="Genomic_DNA"/>
</dbReference>
<feature type="compositionally biased region" description="Polar residues" evidence="1">
    <location>
        <begin position="13"/>
        <end position="22"/>
    </location>
</feature>
<evidence type="ECO:0000313" key="4">
    <source>
        <dbReference type="Proteomes" id="UP001235939"/>
    </source>
</evidence>
<dbReference type="Pfam" id="PF00078">
    <property type="entry name" value="RVT_1"/>
    <property type="match status" value="1"/>
</dbReference>
<evidence type="ECO:0000256" key="1">
    <source>
        <dbReference type="SAM" id="MobiDB-lite"/>
    </source>
</evidence>
<feature type="region of interest" description="Disordered" evidence="1">
    <location>
        <begin position="1"/>
        <end position="22"/>
    </location>
</feature>
<dbReference type="PANTHER" id="PTHR19446">
    <property type="entry name" value="REVERSE TRANSCRIPTASES"/>
    <property type="match status" value="1"/>
</dbReference>
<proteinExistence type="predicted"/>
<gene>
    <name evidence="3" type="ORF">LAZ67_23001182</name>
</gene>
<reference evidence="3 4" key="1">
    <citation type="submission" date="2022-03" db="EMBL/GenBank/DDBJ databases">
        <title>A chromosomal length assembly of Cordylochernes scorpioides.</title>
        <authorList>
            <person name="Zeh D."/>
            <person name="Zeh J."/>
        </authorList>
    </citation>
    <scope>NUCLEOTIDE SEQUENCE [LARGE SCALE GENOMIC DNA]</scope>
    <source>
        <strain evidence="3">IN4F17</strain>
        <tissue evidence="3">Whole Body</tissue>
    </source>
</reference>
<organism evidence="3 4">
    <name type="scientific">Cordylochernes scorpioides</name>
    <dbReference type="NCBI Taxonomy" id="51811"/>
    <lineage>
        <taxon>Eukaryota</taxon>
        <taxon>Metazoa</taxon>
        <taxon>Ecdysozoa</taxon>
        <taxon>Arthropoda</taxon>
        <taxon>Chelicerata</taxon>
        <taxon>Arachnida</taxon>
        <taxon>Pseudoscorpiones</taxon>
        <taxon>Cheliferoidea</taxon>
        <taxon>Chernetidae</taxon>
        <taxon>Cordylochernes</taxon>
    </lineage>
</organism>
<dbReference type="Proteomes" id="UP001235939">
    <property type="component" value="Chromosome 23"/>
</dbReference>
<keyword evidence="4" id="KW-1185">Reference proteome</keyword>